<dbReference type="EMBL" id="HBNS01001462">
    <property type="protein sequence ID" value="CAE4580186.1"/>
    <property type="molecule type" value="Transcribed_RNA"/>
</dbReference>
<protein>
    <submittedName>
        <fullName evidence="3">Uncharacterized protein</fullName>
    </submittedName>
</protein>
<dbReference type="AlphaFoldDB" id="A0A6V2ADR0"/>
<evidence type="ECO:0000313" key="3">
    <source>
        <dbReference type="EMBL" id="CAE4580191.1"/>
    </source>
</evidence>
<reference evidence="3" key="1">
    <citation type="submission" date="2021-01" db="EMBL/GenBank/DDBJ databases">
        <authorList>
            <person name="Corre E."/>
            <person name="Pelletier E."/>
            <person name="Niang G."/>
            <person name="Scheremetjew M."/>
            <person name="Finn R."/>
            <person name="Kale V."/>
            <person name="Holt S."/>
            <person name="Cochrane G."/>
            <person name="Meng A."/>
            <person name="Brown T."/>
            <person name="Cohen L."/>
        </authorList>
    </citation>
    <scope>NUCLEOTIDE SEQUENCE</scope>
    <source>
        <strain evidence="3">GSO104</strain>
    </source>
</reference>
<dbReference type="EMBL" id="HBNS01001463">
    <property type="protein sequence ID" value="CAE4580187.1"/>
    <property type="molecule type" value="Transcribed_RNA"/>
</dbReference>
<organism evidence="3">
    <name type="scientific">Ditylum brightwellii</name>
    <dbReference type="NCBI Taxonomy" id="49249"/>
    <lineage>
        <taxon>Eukaryota</taxon>
        <taxon>Sar</taxon>
        <taxon>Stramenopiles</taxon>
        <taxon>Ochrophyta</taxon>
        <taxon>Bacillariophyta</taxon>
        <taxon>Mediophyceae</taxon>
        <taxon>Lithodesmiophycidae</taxon>
        <taxon>Lithodesmiales</taxon>
        <taxon>Lithodesmiaceae</taxon>
        <taxon>Ditylum</taxon>
    </lineage>
</organism>
<evidence type="ECO:0000313" key="2">
    <source>
        <dbReference type="EMBL" id="CAE4580187.1"/>
    </source>
</evidence>
<name>A0A6V2ADR0_9STRA</name>
<evidence type="ECO:0000313" key="1">
    <source>
        <dbReference type="EMBL" id="CAE4580186.1"/>
    </source>
</evidence>
<gene>
    <name evidence="1" type="ORF">DBRI00130_LOCUS1172</name>
    <name evidence="2" type="ORF">DBRI00130_LOCUS1173</name>
    <name evidence="3" type="ORF">DBRI00130_LOCUS1175</name>
</gene>
<proteinExistence type="predicted"/>
<dbReference type="EMBL" id="HBNS01001465">
    <property type="protein sequence ID" value="CAE4580191.1"/>
    <property type="molecule type" value="Transcribed_RNA"/>
</dbReference>
<sequence>MAKDYDTIPDVEGGSSPAPEPTFISKLIAETFGTAVLTQIGCGGLCAALYLGNAVRCLSAYIWKTPILPCEIRDLWRSLKCCHLKLLLRVFMFSSHRTARNLSVCCTLDSWSYSWSLCNWCYLRWSS</sequence>
<accession>A0A6V2ADR0</accession>